<evidence type="ECO:0000313" key="3">
    <source>
        <dbReference type="Proteomes" id="UP000294194"/>
    </source>
</evidence>
<reference evidence="3" key="1">
    <citation type="submission" date="2019-02" db="EMBL/GenBank/DDBJ databases">
        <title>Glaciihabitans arcticus sp. nov., a psychrotolerant bacterium isolated from polar soil.</title>
        <authorList>
            <person name="Dahal R.H."/>
        </authorList>
    </citation>
    <scope>NUCLEOTIDE SEQUENCE [LARGE SCALE GENOMIC DNA]</scope>
    <source>
        <strain evidence="3">RP-3-7</strain>
    </source>
</reference>
<keyword evidence="1" id="KW-1133">Transmembrane helix</keyword>
<accession>A0A4Q9GRY9</accession>
<keyword evidence="1" id="KW-0812">Transmembrane</keyword>
<gene>
    <name evidence="2" type="ORF">EYE40_02510</name>
</gene>
<name>A0A4Q9GRY9_9MICO</name>
<dbReference type="Proteomes" id="UP000294194">
    <property type="component" value="Unassembled WGS sequence"/>
</dbReference>
<keyword evidence="3" id="KW-1185">Reference proteome</keyword>
<keyword evidence="1" id="KW-0472">Membrane</keyword>
<sequence>MQGDEVFYPPVQYSPLWLLLGIGIFLLIAVGYFLIWFLTRKKPEPIEPSAVQHVPQLTVTVRQRFLGFIDGVGARHAAGETSYVDAHHELSIIVRSFALEARGVRAPYMNLDELKATRHKPLADTIEDFYPGAFSGLEGEPVAAAVERAKTLVSEWK</sequence>
<feature type="transmembrane region" description="Helical" evidence="1">
    <location>
        <begin position="16"/>
        <end position="38"/>
    </location>
</feature>
<evidence type="ECO:0000313" key="2">
    <source>
        <dbReference type="EMBL" id="TBN56358.1"/>
    </source>
</evidence>
<evidence type="ECO:0008006" key="4">
    <source>
        <dbReference type="Google" id="ProtNLM"/>
    </source>
</evidence>
<comment type="caution">
    <text evidence="2">The sequence shown here is derived from an EMBL/GenBank/DDBJ whole genome shotgun (WGS) entry which is preliminary data.</text>
</comment>
<organism evidence="2 3">
    <name type="scientific">Glaciihabitans arcticus</name>
    <dbReference type="NCBI Taxonomy" id="2668039"/>
    <lineage>
        <taxon>Bacteria</taxon>
        <taxon>Bacillati</taxon>
        <taxon>Actinomycetota</taxon>
        <taxon>Actinomycetes</taxon>
        <taxon>Micrococcales</taxon>
        <taxon>Microbacteriaceae</taxon>
        <taxon>Glaciihabitans</taxon>
    </lineage>
</organism>
<protein>
    <recommendedName>
        <fullName evidence="4">DUF4381 domain-containing protein</fullName>
    </recommendedName>
</protein>
<evidence type="ECO:0000256" key="1">
    <source>
        <dbReference type="SAM" id="Phobius"/>
    </source>
</evidence>
<dbReference type="EMBL" id="SISG01000001">
    <property type="protein sequence ID" value="TBN56358.1"/>
    <property type="molecule type" value="Genomic_DNA"/>
</dbReference>
<dbReference type="AlphaFoldDB" id="A0A4Q9GRY9"/>
<proteinExistence type="predicted"/>
<dbReference type="RefSeq" id="WP_130980468.1">
    <property type="nucleotide sequence ID" value="NZ_SISG01000001.1"/>
</dbReference>